<dbReference type="Pfam" id="PF10677">
    <property type="entry name" value="DUF2490"/>
    <property type="match status" value="1"/>
</dbReference>
<dbReference type="OrthoDB" id="1436620at2"/>
<gene>
    <name evidence="2" type="ORF">EJ995_01555</name>
</gene>
<evidence type="ECO:0000313" key="3">
    <source>
        <dbReference type="Proteomes" id="UP000279600"/>
    </source>
</evidence>
<keyword evidence="1" id="KW-0732">Signal</keyword>
<feature type="chain" id="PRO_5019132060" evidence="1">
    <location>
        <begin position="23"/>
        <end position="222"/>
    </location>
</feature>
<accession>A0A3S9MUX7</accession>
<dbReference type="InterPro" id="IPR019619">
    <property type="entry name" value="DUF2490"/>
</dbReference>
<dbReference type="RefSeq" id="WP_126444946.1">
    <property type="nucleotide sequence ID" value="NZ_CP034549.1"/>
</dbReference>
<keyword evidence="3" id="KW-1185">Reference proteome</keyword>
<dbReference type="KEGG" id="noj:EJ995_01555"/>
<organism evidence="2 3">
    <name type="scientific">Nonlabens ponticola</name>
    <dbReference type="NCBI Taxonomy" id="2496866"/>
    <lineage>
        <taxon>Bacteria</taxon>
        <taxon>Pseudomonadati</taxon>
        <taxon>Bacteroidota</taxon>
        <taxon>Flavobacteriia</taxon>
        <taxon>Flavobacteriales</taxon>
        <taxon>Flavobacteriaceae</taxon>
        <taxon>Nonlabens</taxon>
    </lineage>
</organism>
<dbReference type="AlphaFoldDB" id="A0A3S9MUX7"/>
<evidence type="ECO:0000313" key="2">
    <source>
        <dbReference type="EMBL" id="AZQ42981.1"/>
    </source>
</evidence>
<dbReference type="Proteomes" id="UP000279600">
    <property type="component" value="Chromosome"/>
</dbReference>
<sequence>MISCCSKLLILAVLILSGVAHAQIVDQVIAQPAIVLSYRDVPAWKFNTVLQQRNVVYDQTSALHIQIAQFASREIGFYSEIGAGIMYRQGLESSVRDELRTTEQYVHARKYNNLKLAHRLRWDQRWRDEDLTHRWRYRLSGSMPLNGRETNVSEFYATASAEALFIAENKERPAYDQRLSLGIGRQLGKKLKVQLTSQYRWEDYTAINRRSLFLNLSLYHTL</sequence>
<dbReference type="EMBL" id="CP034549">
    <property type="protein sequence ID" value="AZQ42981.1"/>
    <property type="molecule type" value="Genomic_DNA"/>
</dbReference>
<proteinExistence type="predicted"/>
<reference evidence="2 3" key="1">
    <citation type="submission" date="2018-12" db="EMBL/GenBank/DDBJ databases">
        <title>Complete genome of Nonlabens sp. MJ115.</title>
        <authorList>
            <person name="Choi H.S."/>
            <person name="Jung J."/>
        </authorList>
    </citation>
    <scope>NUCLEOTIDE SEQUENCE [LARGE SCALE GENOMIC DNA]</scope>
    <source>
        <strain evidence="2 3">MJ115</strain>
    </source>
</reference>
<protein>
    <submittedName>
        <fullName evidence="2">DUF2490 domain-containing protein</fullName>
    </submittedName>
</protein>
<name>A0A3S9MUX7_9FLAO</name>
<evidence type="ECO:0000256" key="1">
    <source>
        <dbReference type="SAM" id="SignalP"/>
    </source>
</evidence>
<feature type="signal peptide" evidence="1">
    <location>
        <begin position="1"/>
        <end position="22"/>
    </location>
</feature>